<sequence length="113" mass="12727">MFQGPGIHHQTAKKHSLCLSVLSHIPFKKTQVNQALHSPIPRDIANHRHRLAIDLYLIPVYGKPNEQEEPYLYRSEAKAGTTKFFAYATVYVIRAHQRGTLAVHAIAKGETSV</sequence>
<geneLocation type="plasmid" evidence="1">
    <name>unnamed12</name>
</geneLocation>
<accession>A0ABD4SXT0</accession>
<keyword evidence="2" id="KW-1185">Reference proteome</keyword>
<keyword evidence="1" id="KW-0614">Plasmid</keyword>
<dbReference type="EMBL" id="JTHE03000002">
    <property type="protein sequence ID" value="MCM1981233.1"/>
    <property type="molecule type" value="Genomic_DNA"/>
</dbReference>
<dbReference type="Proteomes" id="UP000031561">
    <property type="component" value="Unassembled WGS sequence"/>
</dbReference>
<evidence type="ECO:0000313" key="2">
    <source>
        <dbReference type="Proteomes" id="UP000031561"/>
    </source>
</evidence>
<name>A0ABD4SXT0_9CYAN</name>
<protein>
    <recommendedName>
        <fullName evidence="3">Transposase</fullName>
    </recommendedName>
</protein>
<dbReference type="RefSeq" id="WP_166283720.1">
    <property type="nucleotide sequence ID" value="NZ_JTHE03000002.1"/>
</dbReference>
<evidence type="ECO:0000313" key="1">
    <source>
        <dbReference type="EMBL" id="MCM1981233.1"/>
    </source>
</evidence>
<organism evidence="1 2">
    <name type="scientific">Lyngbya confervoides BDU141951</name>
    <dbReference type="NCBI Taxonomy" id="1574623"/>
    <lineage>
        <taxon>Bacteria</taxon>
        <taxon>Bacillati</taxon>
        <taxon>Cyanobacteriota</taxon>
        <taxon>Cyanophyceae</taxon>
        <taxon>Oscillatoriophycideae</taxon>
        <taxon>Oscillatoriales</taxon>
        <taxon>Microcoleaceae</taxon>
        <taxon>Lyngbya</taxon>
    </lineage>
</organism>
<comment type="caution">
    <text evidence="1">The sequence shown here is derived from an EMBL/GenBank/DDBJ whole genome shotgun (WGS) entry which is preliminary data.</text>
</comment>
<dbReference type="AlphaFoldDB" id="A0ABD4SXT0"/>
<reference evidence="1 2" key="1">
    <citation type="journal article" date="2015" name="Genome Announc.">
        <title>Draft Genome Sequence of Filamentous Marine Cyanobacterium Lyngbya confervoides Strain BDU141951.</title>
        <authorList>
            <person name="Chandrababunaidu M.M."/>
            <person name="Sen D."/>
            <person name="Tripathy S."/>
        </authorList>
    </citation>
    <scope>NUCLEOTIDE SEQUENCE [LARGE SCALE GENOMIC DNA]</scope>
    <source>
        <strain evidence="1 2">BDU141951</strain>
    </source>
</reference>
<gene>
    <name evidence="1" type="ORF">QQ91_0000075</name>
</gene>
<proteinExistence type="predicted"/>
<evidence type="ECO:0008006" key="3">
    <source>
        <dbReference type="Google" id="ProtNLM"/>
    </source>
</evidence>